<evidence type="ECO:0000256" key="5">
    <source>
        <dbReference type="SAM" id="MobiDB-lite"/>
    </source>
</evidence>
<dbReference type="AlphaFoldDB" id="A0A8S1C281"/>
<feature type="region of interest" description="Disordered" evidence="5">
    <location>
        <begin position="436"/>
        <end position="503"/>
    </location>
</feature>
<feature type="compositionally biased region" description="Polar residues" evidence="5">
    <location>
        <begin position="290"/>
        <end position="300"/>
    </location>
</feature>
<feature type="domain" description="Runt" evidence="6">
    <location>
        <begin position="46"/>
        <end position="174"/>
    </location>
</feature>
<evidence type="ECO:0000256" key="3">
    <source>
        <dbReference type="ARBA" id="ARBA00023163"/>
    </source>
</evidence>
<dbReference type="InterPro" id="IPR013524">
    <property type="entry name" value="Runt_dom"/>
</dbReference>
<dbReference type="PANTHER" id="PTHR11950:SF31">
    <property type="entry name" value="SEGMENTATION PROTEIN RUNT"/>
    <property type="match status" value="1"/>
</dbReference>
<evidence type="ECO:0000313" key="7">
    <source>
        <dbReference type="EMBL" id="CAB3364998.1"/>
    </source>
</evidence>
<dbReference type="GO" id="GO:0005524">
    <property type="term" value="F:ATP binding"/>
    <property type="evidence" value="ECO:0007669"/>
    <property type="project" value="InterPro"/>
</dbReference>
<gene>
    <name evidence="7" type="ORF">CLODIP_2_CD12467</name>
</gene>
<evidence type="ECO:0000256" key="2">
    <source>
        <dbReference type="ARBA" id="ARBA00023015"/>
    </source>
</evidence>
<proteinExistence type="predicted"/>
<dbReference type="OrthoDB" id="10029800at2759"/>
<dbReference type="Gene3D" id="2.60.40.720">
    <property type="match status" value="1"/>
</dbReference>
<evidence type="ECO:0000313" key="8">
    <source>
        <dbReference type="Proteomes" id="UP000494165"/>
    </source>
</evidence>
<dbReference type="Proteomes" id="UP000494165">
    <property type="component" value="Unassembled WGS sequence"/>
</dbReference>
<protein>
    <recommendedName>
        <fullName evidence="6">Runt domain-containing protein</fullName>
    </recommendedName>
</protein>
<dbReference type="GO" id="GO:0001709">
    <property type="term" value="P:cell fate determination"/>
    <property type="evidence" value="ECO:0007669"/>
    <property type="project" value="UniProtKB-ARBA"/>
</dbReference>
<feature type="compositionally biased region" description="Basic and acidic residues" evidence="5">
    <location>
        <begin position="444"/>
        <end position="459"/>
    </location>
</feature>
<evidence type="ECO:0000259" key="6">
    <source>
        <dbReference type="PROSITE" id="PS51062"/>
    </source>
</evidence>
<dbReference type="InterPro" id="IPR000040">
    <property type="entry name" value="AML1_Runt"/>
</dbReference>
<dbReference type="FunFam" id="2.60.40.720:FF:000001">
    <property type="entry name" value="Runt-related transcription factor"/>
    <property type="match status" value="1"/>
</dbReference>
<keyword evidence="8" id="KW-1185">Reference proteome</keyword>
<accession>A0A8S1C281</accession>
<dbReference type="GO" id="GO:0005634">
    <property type="term" value="C:nucleus"/>
    <property type="evidence" value="ECO:0007669"/>
    <property type="project" value="UniProtKB-SubCell"/>
</dbReference>
<reference evidence="7 8" key="1">
    <citation type="submission" date="2020-04" db="EMBL/GenBank/DDBJ databases">
        <authorList>
            <person name="Alioto T."/>
            <person name="Alioto T."/>
            <person name="Gomez Garrido J."/>
        </authorList>
    </citation>
    <scope>NUCLEOTIDE SEQUENCE [LARGE SCALE GENOMIC DNA]</scope>
</reference>
<evidence type="ECO:0000256" key="4">
    <source>
        <dbReference type="ARBA" id="ARBA00023242"/>
    </source>
</evidence>
<dbReference type="Pfam" id="PF00853">
    <property type="entry name" value="Runt"/>
    <property type="match status" value="1"/>
</dbReference>
<comment type="subcellular location">
    <subcellularLocation>
        <location evidence="1">Nucleus</location>
    </subcellularLocation>
</comment>
<dbReference type="InterPro" id="IPR012346">
    <property type="entry name" value="p53/RUNT-type_TF_DNA-bd_sf"/>
</dbReference>
<feature type="region of interest" description="Disordered" evidence="5">
    <location>
        <begin position="290"/>
        <end position="379"/>
    </location>
</feature>
<sequence>MTKTSVRKMHAESTAAVATKAAGNGSTAAANAANEPLTVENFAERALNEILAERPGELVRTGSPQFVCTVLPPHWRSNKTLPVAFKVVALGDVHDGTLVTVRAGNDENYCAELRNCSAIMKNQVAKFNDLRFVGRSGRGKSFTLTIIVSTSPPQITTYTKAIKVTVDGPREPRSKTRHQAFHPFHFGHRSHFHFGNPLDQPRIPDPLAGSINFKLSGIAQHLGMNPGEHPWSAFRAAHPYPHQYTLQQSTGLHGPHFPATAAAVAAAHALAFPGRAAAAAAATVPQEEQTVSQNLSTNTAIARPTSPVRATCAESISSRPKILAPSPKAATASNDTPNSNSSTSRHRSTPCSATLSPRSPETAGSVTTESPATPVPGVRPTLPLMHLPSLLSGHGYYSSMFLHNTLLPPSLLYSHLYPNHFPGHEQLMAAAHLRPPLESPADSSEEKAHPEDCSLKARPETSSPPSSPPPKASSPPAEVTQPPRSSPGRAAARKPATDVWRPY</sequence>
<keyword evidence="2" id="KW-0805">Transcription regulation</keyword>
<name>A0A8S1C281_9INSE</name>
<comment type="caution">
    <text evidence="7">The sequence shown here is derived from an EMBL/GenBank/DDBJ whole genome shotgun (WGS) entry which is preliminary data.</text>
</comment>
<dbReference type="EMBL" id="CADEPI010000018">
    <property type="protein sequence ID" value="CAB3364998.1"/>
    <property type="molecule type" value="Genomic_DNA"/>
</dbReference>
<dbReference type="PRINTS" id="PR00967">
    <property type="entry name" value="ONCOGENEAML1"/>
</dbReference>
<dbReference type="GO" id="GO:0000981">
    <property type="term" value="F:DNA-binding transcription factor activity, RNA polymerase II-specific"/>
    <property type="evidence" value="ECO:0007669"/>
    <property type="project" value="TreeGrafter"/>
</dbReference>
<dbReference type="InterPro" id="IPR008967">
    <property type="entry name" value="p53-like_TF_DNA-bd_sf"/>
</dbReference>
<feature type="compositionally biased region" description="Polar residues" evidence="5">
    <location>
        <begin position="351"/>
        <end position="371"/>
    </location>
</feature>
<feature type="compositionally biased region" description="Low complexity" evidence="5">
    <location>
        <begin position="329"/>
        <end position="343"/>
    </location>
</feature>
<organism evidence="7 8">
    <name type="scientific">Cloeon dipterum</name>
    <dbReference type="NCBI Taxonomy" id="197152"/>
    <lineage>
        <taxon>Eukaryota</taxon>
        <taxon>Metazoa</taxon>
        <taxon>Ecdysozoa</taxon>
        <taxon>Arthropoda</taxon>
        <taxon>Hexapoda</taxon>
        <taxon>Insecta</taxon>
        <taxon>Pterygota</taxon>
        <taxon>Palaeoptera</taxon>
        <taxon>Ephemeroptera</taxon>
        <taxon>Pisciforma</taxon>
        <taxon>Baetidae</taxon>
        <taxon>Cloeon</taxon>
    </lineage>
</organism>
<keyword evidence="4" id="KW-0539">Nucleus</keyword>
<dbReference type="PANTHER" id="PTHR11950">
    <property type="entry name" value="RUNT RELATED"/>
    <property type="match status" value="1"/>
</dbReference>
<evidence type="ECO:0000256" key="1">
    <source>
        <dbReference type="ARBA" id="ARBA00004123"/>
    </source>
</evidence>
<dbReference type="PROSITE" id="PS51062">
    <property type="entry name" value="RUNT"/>
    <property type="match status" value="1"/>
</dbReference>
<keyword evidence="3" id="KW-0804">Transcription</keyword>
<dbReference type="GO" id="GO:0000978">
    <property type="term" value="F:RNA polymerase II cis-regulatory region sequence-specific DNA binding"/>
    <property type="evidence" value="ECO:0007669"/>
    <property type="project" value="TreeGrafter"/>
</dbReference>
<dbReference type="SUPFAM" id="SSF49417">
    <property type="entry name" value="p53-like transcription factors"/>
    <property type="match status" value="1"/>
</dbReference>